<name>A0AAX6PCF3_HETGA</name>
<dbReference type="GO" id="GO:0045569">
    <property type="term" value="F:TRAIL binding"/>
    <property type="evidence" value="ECO:0007669"/>
    <property type="project" value="InterPro"/>
</dbReference>
<dbReference type="PROSITE" id="PS50050">
    <property type="entry name" value="TNFR_NGFR_2"/>
    <property type="match status" value="2"/>
</dbReference>
<feature type="disulfide bond" evidence="11">
    <location>
        <begin position="112"/>
        <end position="125"/>
    </location>
</feature>
<evidence type="ECO:0000313" key="17">
    <source>
        <dbReference type="RefSeq" id="XP_004848396.1"/>
    </source>
</evidence>
<accession>A0AAX6PCF3</accession>
<evidence type="ECO:0000256" key="4">
    <source>
        <dbReference type="ARBA" id="ARBA00022729"/>
    </source>
</evidence>
<evidence type="ECO:0000256" key="5">
    <source>
        <dbReference type="ARBA" id="ARBA00022737"/>
    </source>
</evidence>
<gene>
    <name evidence="17" type="primary">Tnfrsf10b</name>
</gene>
<feature type="disulfide bond" evidence="11">
    <location>
        <begin position="156"/>
        <end position="174"/>
    </location>
</feature>
<evidence type="ECO:0000256" key="6">
    <source>
        <dbReference type="ARBA" id="ARBA00022989"/>
    </source>
</evidence>
<dbReference type="SMART" id="SM00005">
    <property type="entry name" value="DEATH"/>
    <property type="match status" value="1"/>
</dbReference>
<dbReference type="PROSITE" id="PS50017">
    <property type="entry name" value="DEATH_DOMAIN"/>
    <property type="match status" value="1"/>
</dbReference>
<dbReference type="CTD" id="8795"/>
<comment type="subcellular location">
    <subcellularLocation>
        <location evidence="1">Membrane</location>
        <topology evidence="1">Single-pass type I membrane protein</topology>
    </subcellularLocation>
</comment>
<feature type="domain" description="Death" evidence="14">
    <location>
        <begin position="399"/>
        <end position="466"/>
    </location>
</feature>
<proteinExistence type="predicted"/>
<feature type="compositionally biased region" description="Low complexity" evidence="12">
    <location>
        <begin position="272"/>
        <end position="284"/>
    </location>
</feature>
<dbReference type="GO" id="GO:0005886">
    <property type="term" value="C:plasma membrane"/>
    <property type="evidence" value="ECO:0007669"/>
    <property type="project" value="TreeGrafter"/>
</dbReference>
<dbReference type="AlphaFoldDB" id="A0AAX6PCF3"/>
<feature type="disulfide bond" evidence="11">
    <location>
        <begin position="115"/>
        <end position="133"/>
    </location>
</feature>
<keyword evidence="2 13" id="KW-0812">Transmembrane</keyword>
<dbReference type="GO" id="GO:0004888">
    <property type="term" value="F:transmembrane signaling receptor activity"/>
    <property type="evidence" value="ECO:0007669"/>
    <property type="project" value="UniProtKB-ARBA"/>
</dbReference>
<keyword evidence="7 13" id="KW-0472">Membrane</keyword>
<keyword evidence="8 11" id="KW-1015">Disulfide bond</keyword>
<keyword evidence="10" id="KW-0325">Glycoprotein</keyword>
<evidence type="ECO:0000259" key="15">
    <source>
        <dbReference type="PROSITE" id="PS50050"/>
    </source>
</evidence>
<feature type="region of interest" description="Disordered" evidence="12">
    <location>
        <begin position="180"/>
        <end position="203"/>
    </location>
</feature>
<keyword evidence="5" id="KW-0677">Repeat</keyword>
<evidence type="ECO:0000256" key="3">
    <source>
        <dbReference type="ARBA" id="ARBA00022703"/>
    </source>
</evidence>
<evidence type="ECO:0000259" key="14">
    <source>
        <dbReference type="PROSITE" id="PS50017"/>
    </source>
</evidence>
<dbReference type="SUPFAM" id="SSF47986">
    <property type="entry name" value="DEATH domain"/>
    <property type="match status" value="1"/>
</dbReference>
<feature type="repeat" description="TNFR-Cys" evidence="11">
    <location>
        <begin position="134"/>
        <end position="174"/>
    </location>
</feature>
<dbReference type="Pfam" id="PF00020">
    <property type="entry name" value="TNFR_c6"/>
    <property type="match status" value="2"/>
</dbReference>
<organism evidence="16 17">
    <name type="scientific">Heterocephalus glaber</name>
    <name type="common">Naked mole rat</name>
    <dbReference type="NCBI Taxonomy" id="10181"/>
    <lineage>
        <taxon>Eukaryota</taxon>
        <taxon>Metazoa</taxon>
        <taxon>Chordata</taxon>
        <taxon>Craniata</taxon>
        <taxon>Vertebrata</taxon>
        <taxon>Euteleostomi</taxon>
        <taxon>Mammalia</taxon>
        <taxon>Eutheria</taxon>
        <taxon>Euarchontoglires</taxon>
        <taxon>Glires</taxon>
        <taxon>Rodentia</taxon>
        <taxon>Hystricomorpha</taxon>
        <taxon>Bathyergidae</taxon>
        <taxon>Heterocephalus</taxon>
    </lineage>
</organism>
<dbReference type="Proteomes" id="UP000694906">
    <property type="component" value="Unplaced"/>
</dbReference>
<dbReference type="InterPro" id="IPR011029">
    <property type="entry name" value="DEATH-like_dom_sf"/>
</dbReference>
<dbReference type="InterPro" id="IPR034024">
    <property type="entry name" value="TNFRSF10_N"/>
</dbReference>
<dbReference type="GeneID" id="101697353"/>
<dbReference type="InterPro" id="IPR020465">
    <property type="entry name" value="TNFR_10"/>
</dbReference>
<evidence type="ECO:0000256" key="7">
    <source>
        <dbReference type="ARBA" id="ARBA00023136"/>
    </source>
</evidence>
<dbReference type="CDD" id="cd08315">
    <property type="entry name" value="Death_TRAILR_DR4_DR5"/>
    <property type="match status" value="1"/>
</dbReference>
<dbReference type="RefSeq" id="XP_004848396.1">
    <property type="nucleotide sequence ID" value="XM_004848339.3"/>
</dbReference>
<evidence type="ECO:0000256" key="10">
    <source>
        <dbReference type="ARBA" id="ARBA00023180"/>
    </source>
</evidence>
<keyword evidence="9 17" id="KW-0675">Receptor</keyword>
<keyword evidence="6 13" id="KW-1133">Transmembrane helix</keyword>
<dbReference type="PANTHER" id="PTHR46330">
    <property type="entry name" value="TUMOR NECROSIS FACTOR RECEPTOR SUPERFAMILY MEMBER 10B"/>
    <property type="match status" value="1"/>
</dbReference>
<keyword evidence="16" id="KW-1185">Reference proteome</keyword>
<sequence length="477" mass="52708">MFYLQTSRKQRSTAPSALAQPARDARAELSRALGLRVSRVLMLACLLLVITEQVIATKAHEPADLQRWKLSSSRGFCPAGSYLSEKSGQCEECEEGVDYTSYSNNLPACIPCRVCAQEETQKYSCNRTTNTVCYCKNGTFRSEGSPEFCQRCQTRCPDGKVMASPCTPWSDLKCMDKESGTKTTEEAPAPGEPVTSSPGTPASPCPSVDWERIVISVTIAIVLLLAGAVFVWKTGWWRLCGQRSIFSRCPSTQYLVQCLKSRTSREELQQKPSASSPRRSSPLPGCEQDSKLGNGVLINPPKPSRGSEAQDNDRNEVLSYVVPSSSLEHDEHEIERQEQVVTGVPEQCPGETDRLLQGPAEAKRSSMGRKPLVPASGVDPSEALRRLFTYCTDVVHHNSWDQLMQEMGLTPNEIYLAKVSRPSDPLYEMLQKWLYKTGRNASINTLLGALEKLGQTLAGEKIAEYAVNSGNFIYQED</sequence>
<dbReference type="PRINTS" id="PR01956">
    <property type="entry name" value="TNFACTORR10"/>
</dbReference>
<evidence type="ECO:0000256" key="8">
    <source>
        <dbReference type="ARBA" id="ARBA00023157"/>
    </source>
</evidence>
<evidence type="ECO:0000256" key="13">
    <source>
        <dbReference type="SAM" id="Phobius"/>
    </source>
</evidence>
<dbReference type="FunFam" id="2.10.50.10:FF:000004">
    <property type="entry name" value="Tumor necrosis factor receptor superfamily member 6"/>
    <property type="match status" value="1"/>
</dbReference>
<dbReference type="Pfam" id="PF00531">
    <property type="entry name" value="Death"/>
    <property type="match status" value="1"/>
</dbReference>
<evidence type="ECO:0000256" key="2">
    <source>
        <dbReference type="ARBA" id="ARBA00022692"/>
    </source>
</evidence>
<dbReference type="GO" id="GO:0009986">
    <property type="term" value="C:cell surface"/>
    <property type="evidence" value="ECO:0007669"/>
    <property type="project" value="TreeGrafter"/>
</dbReference>
<dbReference type="InterPro" id="IPR034029">
    <property type="entry name" value="TNFRSF10A/B_death"/>
</dbReference>
<evidence type="ECO:0000256" key="1">
    <source>
        <dbReference type="ARBA" id="ARBA00004479"/>
    </source>
</evidence>
<evidence type="ECO:0000256" key="12">
    <source>
        <dbReference type="SAM" id="MobiDB-lite"/>
    </source>
</evidence>
<dbReference type="InterPro" id="IPR000488">
    <property type="entry name" value="Death_dom"/>
</dbReference>
<dbReference type="PROSITE" id="PS00652">
    <property type="entry name" value="TNFR_NGFR_1"/>
    <property type="match status" value="1"/>
</dbReference>
<dbReference type="FunFam" id="2.10.50.10:FF:000016">
    <property type="entry name" value="Tumor necrosis factor receptor superfamily member 10B"/>
    <property type="match status" value="1"/>
</dbReference>
<feature type="repeat" description="TNFR-Cys" evidence="11">
    <location>
        <begin position="92"/>
        <end position="133"/>
    </location>
</feature>
<feature type="region of interest" description="Disordered" evidence="12">
    <location>
        <begin position="265"/>
        <end position="315"/>
    </location>
</feature>
<keyword evidence="4" id="KW-0732">Signal</keyword>
<feature type="domain" description="TNFR-Cys" evidence="15">
    <location>
        <begin position="134"/>
        <end position="174"/>
    </location>
</feature>
<dbReference type="Gene3D" id="2.10.50.10">
    <property type="entry name" value="Tumor Necrosis Factor Receptor, subunit A, domain 2"/>
    <property type="match status" value="3"/>
</dbReference>
<protein>
    <submittedName>
        <fullName evidence="17">Tumor necrosis factor receptor superfamily member 10B isoform X1</fullName>
    </submittedName>
</protein>
<reference evidence="17" key="1">
    <citation type="submission" date="2025-08" db="UniProtKB">
        <authorList>
            <consortium name="RefSeq"/>
        </authorList>
    </citation>
    <scope>IDENTIFICATION</scope>
</reference>
<dbReference type="Gene3D" id="1.10.533.10">
    <property type="entry name" value="Death Domain, Fas"/>
    <property type="match status" value="1"/>
</dbReference>
<evidence type="ECO:0000313" key="16">
    <source>
        <dbReference type="Proteomes" id="UP000694906"/>
    </source>
</evidence>
<dbReference type="GO" id="GO:0036462">
    <property type="term" value="P:TRAIL-activated apoptotic signaling pathway"/>
    <property type="evidence" value="ECO:0007669"/>
    <property type="project" value="TreeGrafter"/>
</dbReference>
<feature type="domain" description="TNFR-Cys" evidence="15">
    <location>
        <begin position="92"/>
        <end position="133"/>
    </location>
</feature>
<comment type="caution">
    <text evidence="11">Lacks conserved residue(s) required for the propagation of feature annotation.</text>
</comment>
<dbReference type="InterPro" id="IPR001368">
    <property type="entry name" value="TNFR/NGFR_Cys_rich_reg"/>
</dbReference>
<dbReference type="PANTHER" id="PTHR46330:SF1">
    <property type="entry name" value="TUMOR NECROSIS FACTOR RECEPTOR SUPERFAMILY MEMBER 10B"/>
    <property type="match status" value="1"/>
</dbReference>
<keyword evidence="3" id="KW-0053">Apoptosis</keyword>
<dbReference type="SUPFAM" id="SSF57586">
    <property type="entry name" value="TNF receptor-like"/>
    <property type="match status" value="3"/>
</dbReference>
<dbReference type="SMART" id="SM00208">
    <property type="entry name" value="TNFR"/>
    <property type="match status" value="2"/>
</dbReference>
<evidence type="ECO:0000256" key="11">
    <source>
        <dbReference type="PROSITE-ProRule" id="PRU00206"/>
    </source>
</evidence>
<dbReference type="GO" id="GO:0043065">
    <property type="term" value="P:positive regulation of apoptotic process"/>
    <property type="evidence" value="ECO:0007669"/>
    <property type="project" value="TreeGrafter"/>
</dbReference>
<dbReference type="InterPro" id="IPR052491">
    <property type="entry name" value="TNFRSF10"/>
</dbReference>
<dbReference type="CDD" id="cd10580">
    <property type="entry name" value="TNFRSF10"/>
    <property type="match status" value="1"/>
</dbReference>
<feature type="transmembrane region" description="Helical" evidence="13">
    <location>
        <begin position="213"/>
        <end position="232"/>
    </location>
</feature>
<evidence type="ECO:0000256" key="9">
    <source>
        <dbReference type="ARBA" id="ARBA00023170"/>
    </source>
</evidence>